<feature type="repeat" description="WD" evidence="3">
    <location>
        <begin position="698"/>
        <end position="730"/>
    </location>
</feature>
<evidence type="ECO:0000313" key="6">
    <source>
        <dbReference type="EMBL" id="CUR36136.1"/>
    </source>
</evidence>
<feature type="repeat" description="WD" evidence="3">
    <location>
        <begin position="1039"/>
        <end position="1080"/>
    </location>
</feature>
<dbReference type="InterPro" id="IPR015943">
    <property type="entry name" value="WD40/YVTN_repeat-like_dom_sf"/>
</dbReference>
<feature type="domain" description="TIR" evidence="5">
    <location>
        <begin position="3"/>
        <end position="133"/>
    </location>
</feature>
<evidence type="ECO:0000256" key="2">
    <source>
        <dbReference type="ARBA" id="ARBA00022737"/>
    </source>
</evidence>
<dbReference type="RefSeq" id="WP_072717248.1">
    <property type="nucleotide sequence ID" value="NZ_LN889764.1"/>
</dbReference>
<dbReference type="OrthoDB" id="464342at2"/>
<dbReference type="Proteomes" id="UP000184315">
    <property type="component" value="Unassembled WGS sequence"/>
</dbReference>
<feature type="repeat" description="WD" evidence="3">
    <location>
        <begin position="953"/>
        <end position="996"/>
    </location>
</feature>
<dbReference type="InterPro" id="IPR001680">
    <property type="entry name" value="WD40_rpt"/>
</dbReference>
<organism evidence="6 7">
    <name type="scientific">Planktothrix tepida PCC 9214</name>
    <dbReference type="NCBI Taxonomy" id="671072"/>
    <lineage>
        <taxon>Bacteria</taxon>
        <taxon>Bacillati</taxon>
        <taxon>Cyanobacteriota</taxon>
        <taxon>Cyanophyceae</taxon>
        <taxon>Oscillatoriophycideae</taxon>
        <taxon>Oscillatoriales</taxon>
        <taxon>Microcoleaceae</taxon>
        <taxon>Planktothrix</taxon>
    </lineage>
</organism>
<dbReference type="SUPFAM" id="SSF50978">
    <property type="entry name" value="WD40 repeat-like"/>
    <property type="match status" value="2"/>
</dbReference>
<dbReference type="InterPro" id="IPR019775">
    <property type="entry name" value="WD40_repeat_CS"/>
</dbReference>
<keyword evidence="1 3" id="KW-0853">WD repeat</keyword>
<dbReference type="PANTHER" id="PTHR19879:SF9">
    <property type="entry name" value="TRANSCRIPTION INITIATION FACTOR TFIID SUBUNIT 5"/>
    <property type="match status" value="1"/>
</dbReference>
<dbReference type="InterPro" id="IPR027417">
    <property type="entry name" value="P-loop_NTPase"/>
</dbReference>
<dbReference type="Gene3D" id="2.130.10.10">
    <property type="entry name" value="YVTN repeat-like/Quinoprotein amine dehydrogenase"/>
    <property type="match status" value="4"/>
</dbReference>
<dbReference type="InterPro" id="IPR020472">
    <property type="entry name" value="WD40_PAC1"/>
</dbReference>
<dbReference type="EMBL" id="CZDF01000188">
    <property type="protein sequence ID" value="CUR36136.1"/>
    <property type="molecule type" value="Genomic_DNA"/>
</dbReference>
<dbReference type="InterPro" id="IPR035897">
    <property type="entry name" value="Toll_tir_struct_dom_sf"/>
</dbReference>
<dbReference type="PROSITE" id="PS50104">
    <property type="entry name" value="TIR"/>
    <property type="match status" value="1"/>
</dbReference>
<dbReference type="InterPro" id="IPR049052">
    <property type="entry name" value="nSTAND1"/>
</dbReference>
<feature type="repeat" description="WD" evidence="3">
    <location>
        <begin position="1257"/>
        <end position="1298"/>
    </location>
</feature>
<accession>A0A1J1LU63</accession>
<proteinExistence type="predicted"/>
<keyword evidence="7" id="KW-1185">Reference proteome</keyword>
<dbReference type="STRING" id="671072.PL921480246"/>
<feature type="repeat" description="WD" evidence="3">
    <location>
        <begin position="826"/>
        <end position="857"/>
    </location>
</feature>
<feature type="coiled-coil region" evidence="4">
    <location>
        <begin position="569"/>
        <end position="597"/>
    </location>
</feature>
<dbReference type="Gene3D" id="3.40.50.10140">
    <property type="entry name" value="Toll/interleukin-1 receptor homology (TIR) domain"/>
    <property type="match status" value="1"/>
</dbReference>
<feature type="repeat" description="WD" evidence="3">
    <location>
        <begin position="870"/>
        <end position="904"/>
    </location>
</feature>
<evidence type="ECO:0000256" key="3">
    <source>
        <dbReference type="PROSITE-ProRule" id="PRU00221"/>
    </source>
</evidence>
<dbReference type="SUPFAM" id="SSF52540">
    <property type="entry name" value="P-loop containing nucleoside triphosphate hydrolases"/>
    <property type="match status" value="1"/>
</dbReference>
<evidence type="ECO:0000256" key="1">
    <source>
        <dbReference type="ARBA" id="ARBA00022574"/>
    </source>
</evidence>
<dbReference type="PROSITE" id="PS50082">
    <property type="entry name" value="WD_REPEATS_2"/>
    <property type="match status" value="13"/>
</dbReference>
<dbReference type="SUPFAM" id="SSF52200">
    <property type="entry name" value="Toll/Interleukin receptor TIR domain"/>
    <property type="match status" value="1"/>
</dbReference>
<dbReference type="Pfam" id="PF00400">
    <property type="entry name" value="WD40"/>
    <property type="match status" value="13"/>
</dbReference>
<dbReference type="PRINTS" id="PR00320">
    <property type="entry name" value="GPROTEINBRPT"/>
</dbReference>
<feature type="repeat" description="WD" evidence="3">
    <location>
        <begin position="912"/>
        <end position="953"/>
    </location>
</feature>
<dbReference type="InterPro" id="IPR036322">
    <property type="entry name" value="WD40_repeat_dom_sf"/>
</dbReference>
<dbReference type="Pfam" id="PF13676">
    <property type="entry name" value="TIR_2"/>
    <property type="match status" value="1"/>
</dbReference>
<dbReference type="PANTHER" id="PTHR19879">
    <property type="entry name" value="TRANSCRIPTION INITIATION FACTOR TFIID"/>
    <property type="match status" value="1"/>
</dbReference>
<feature type="repeat" description="WD" evidence="3">
    <location>
        <begin position="739"/>
        <end position="771"/>
    </location>
</feature>
<protein>
    <submittedName>
        <fullName evidence="6">Putative WD-40 repeat protein</fullName>
    </submittedName>
</protein>
<evidence type="ECO:0000259" key="5">
    <source>
        <dbReference type="PROSITE" id="PS50104"/>
    </source>
</evidence>
<name>A0A1J1LU63_9CYAN</name>
<gene>
    <name evidence="6" type="ORF">PL921480246</name>
</gene>
<feature type="repeat" description="WD" evidence="3">
    <location>
        <begin position="1213"/>
        <end position="1256"/>
    </location>
</feature>
<evidence type="ECO:0000256" key="4">
    <source>
        <dbReference type="SAM" id="Coils"/>
    </source>
</evidence>
<dbReference type="GO" id="GO:0007165">
    <property type="term" value="P:signal transduction"/>
    <property type="evidence" value="ECO:0007669"/>
    <property type="project" value="InterPro"/>
</dbReference>
<dbReference type="InterPro" id="IPR000157">
    <property type="entry name" value="TIR_dom"/>
</dbReference>
<feature type="repeat" description="WD" evidence="3">
    <location>
        <begin position="1081"/>
        <end position="1122"/>
    </location>
</feature>
<evidence type="ECO:0000313" key="7">
    <source>
        <dbReference type="Proteomes" id="UP000184315"/>
    </source>
</evidence>
<feature type="repeat" description="WD" evidence="3">
    <location>
        <begin position="785"/>
        <end position="816"/>
    </location>
</feature>
<keyword evidence="4" id="KW-0175">Coiled coil</keyword>
<dbReference type="CDD" id="cd00200">
    <property type="entry name" value="WD40"/>
    <property type="match status" value="2"/>
</dbReference>
<sequence>MSKQYSVFVSYADEDGAWVEGYLLNALEEAGLTCHSEAMFRLGVPRLIEFESAVKNSERTLLVISPAYLNDNFAEFVNLLSQIYGRHTDIWPTVVIILHPVQELPMRLEMLGYLDATDATKQQEVIQRICEDFKKPVPTLATIPDCPYPGMVPFKPEDSDRFFGRQQEVNDIIQQLRLFPFLAVIGASGSGKSSLVFAGLIPQLQKTQLLGKEPWQIYSMRPGTTPITTLTATLGCDPTSDEAITTKFHPSQKFLLVIDQFEEVFTQSPQEANSFEEILLNLYKQPNVYVVITVRADFYPQLMESPTFWREIKAHRYEVLPLDQTGLQEAILKPAEKAGVFIESALLERLIITAASEPGVLPLLQETLVLLWQKIERRYLPLRAYEALVLSYHNTVSNTNNQLTGIQVAIARQGDAAIARLTDEQQIIARRVFLRLIQFGEGRADTRRQESVEALKARGDNDQIFEETLRYLADRRLLTLSGKEDKTRKVDIAHEILISSWPQLQNWIIERREAEQTRRRLIAKVEEWGRLGKDKGGLLDEFELAEAQHWLESSDAIELGSDDQLVALVESSKTAIEAEKQREKEAQERELKLSQKNLWITRVALTVITGVATVAIGVAGIAKHQWQEADKGQIIAKIETANARFTENPDTFDSLVAALEAGELFKKSIFNRNNPQLKADVLTVLAQGINWVKEQNRWQGHTDAIQTVSFSPDGEILATGGYDKIVKLWNQDGSLLQELSGHQDAIRNISFSSDGKMMATASLDGTVRLWEKQGEDWKKIPQDLLLRHDSPCHSISFSGKEDLIAAGLENGKIKLWTKDGKPITTLTGHQGIVRSLSFSPDGQTLASGSADQTIILWTRKNINQWSVKTKLKHNHEVYSVSFSPDGQTLASASLDKTVRLWNLDGTPKFDALKGHKSGVLSVSFSPDGKILASASEDNIIKTWTLQGQEISSVIAHQNRINAIDFKPRSENQILASVSDDNMVKIWQFRNSKIKQIKKFNHLVANVSFSPVDEQLLATSNGDDVEVKLWNQDGELQNSLDTHKGIVKDINFTADGNILGTASKDKQALLWNFKAGKIEHTLRGHSEEVRSIDFSFDNQWIATTSYDGQIKLWNQDNGKEIQELNEHNGRVYNVRFSHKALLMATASEDKTVRIWTLKTNHQPLKISDKNPLIIENESSVYSVAFSPNDQLIAIGGQNKMVDLWDIKGKLIKKFEGHESPIWGVVFNPNPKNKIIASASDDKTVRLWDWDRRTPIVTLKGHQDEVNDVSFSKSGRILASASSDKTVILWDVEQVTDLDKLLEGGCSWLKNYFTFNDPNKNKQLCPAPKG</sequence>
<reference evidence="7" key="1">
    <citation type="submission" date="2015-10" db="EMBL/GenBank/DDBJ databases">
        <authorList>
            <person name="Regsiter A."/>
            <person name="william w."/>
        </authorList>
    </citation>
    <scope>NUCLEOTIDE SEQUENCE [LARGE SCALE GENOMIC DNA]</scope>
</reference>
<keyword evidence="2" id="KW-0677">Repeat</keyword>
<feature type="repeat" description="WD" evidence="3">
    <location>
        <begin position="1123"/>
        <end position="1164"/>
    </location>
</feature>
<feature type="repeat" description="WD" evidence="3">
    <location>
        <begin position="1172"/>
        <end position="1206"/>
    </location>
</feature>
<dbReference type="PROSITE" id="PS00678">
    <property type="entry name" value="WD_REPEATS_1"/>
    <property type="match status" value="3"/>
</dbReference>
<dbReference type="SMART" id="SM00320">
    <property type="entry name" value="WD40"/>
    <property type="match status" value="14"/>
</dbReference>
<dbReference type="PROSITE" id="PS50294">
    <property type="entry name" value="WD_REPEATS_REGION"/>
    <property type="match status" value="12"/>
</dbReference>
<dbReference type="Pfam" id="PF20703">
    <property type="entry name" value="nSTAND1"/>
    <property type="match status" value="1"/>
</dbReference>